<dbReference type="Pfam" id="PF01757">
    <property type="entry name" value="Acyl_transf_3"/>
    <property type="match status" value="1"/>
</dbReference>
<evidence type="ECO:0000259" key="2">
    <source>
        <dbReference type="Pfam" id="PF01757"/>
    </source>
</evidence>
<feature type="transmembrane region" description="Helical" evidence="1">
    <location>
        <begin position="164"/>
        <end position="185"/>
    </location>
</feature>
<keyword evidence="3" id="KW-0012">Acyltransferase</keyword>
<proteinExistence type="predicted"/>
<dbReference type="AlphaFoldDB" id="A0A6I1GLS3"/>
<name>A0A6I1GLS3_9BIFI</name>
<dbReference type="InterPro" id="IPR002656">
    <property type="entry name" value="Acyl_transf_3_dom"/>
</dbReference>
<feature type="domain" description="Acyltransferase 3" evidence="2">
    <location>
        <begin position="25"/>
        <end position="368"/>
    </location>
</feature>
<accession>A0A6I1GLS3</accession>
<dbReference type="GO" id="GO:0016747">
    <property type="term" value="F:acyltransferase activity, transferring groups other than amino-acyl groups"/>
    <property type="evidence" value="ECO:0007669"/>
    <property type="project" value="InterPro"/>
</dbReference>
<feature type="transmembrane region" description="Helical" evidence="1">
    <location>
        <begin position="313"/>
        <end position="332"/>
    </location>
</feature>
<gene>
    <name evidence="3" type="ORF">F7D09_1158</name>
</gene>
<keyword evidence="3" id="KW-0808">Transferase</keyword>
<feature type="transmembrane region" description="Helical" evidence="1">
    <location>
        <begin position="254"/>
        <end position="271"/>
    </location>
</feature>
<dbReference type="EMBL" id="WBVT01000015">
    <property type="protein sequence ID" value="KAB7790349.1"/>
    <property type="molecule type" value="Genomic_DNA"/>
</dbReference>
<evidence type="ECO:0000256" key="1">
    <source>
        <dbReference type="SAM" id="Phobius"/>
    </source>
</evidence>
<organism evidence="3 4">
    <name type="scientific">Bifidobacterium leontopitheci</name>
    <dbReference type="NCBI Taxonomy" id="2650774"/>
    <lineage>
        <taxon>Bacteria</taxon>
        <taxon>Bacillati</taxon>
        <taxon>Actinomycetota</taxon>
        <taxon>Actinomycetes</taxon>
        <taxon>Bifidobacteriales</taxon>
        <taxon>Bifidobacteriaceae</taxon>
        <taxon>Bifidobacterium</taxon>
    </lineage>
</organism>
<reference evidence="3 4" key="1">
    <citation type="submission" date="2019-09" db="EMBL/GenBank/DDBJ databases">
        <title>Characterization of the phylogenetic diversity of two novel species belonging to the genus Bifidobacterium: Bifidobacterium cebidarum sp. nov. and Bifidobacterium leontopitheci sp. nov.</title>
        <authorList>
            <person name="Lugli G.A."/>
            <person name="Duranti S."/>
            <person name="Milani C."/>
            <person name="Turroni F."/>
            <person name="Ventura M."/>
        </authorList>
    </citation>
    <scope>NUCLEOTIDE SEQUENCE [LARGE SCALE GENOMIC DNA]</scope>
    <source>
        <strain evidence="3 4">LMG 31471</strain>
    </source>
</reference>
<dbReference type="RefSeq" id="WP_152234506.1">
    <property type="nucleotide sequence ID" value="NZ_JBHSKZ010000063.1"/>
</dbReference>
<dbReference type="Proteomes" id="UP000441772">
    <property type="component" value="Unassembled WGS sequence"/>
</dbReference>
<feature type="transmembrane region" description="Helical" evidence="1">
    <location>
        <begin position="29"/>
        <end position="47"/>
    </location>
</feature>
<keyword evidence="1" id="KW-1133">Transmembrane helix</keyword>
<feature type="transmembrane region" description="Helical" evidence="1">
    <location>
        <begin position="223"/>
        <end position="242"/>
    </location>
</feature>
<feature type="transmembrane region" description="Helical" evidence="1">
    <location>
        <begin position="192"/>
        <end position="211"/>
    </location>
</feature>
<keyword evidence="1" id="KW-0812">Transmembrane</keyword>
<feature type="transmembrane region" description="Helical" evidence="1">
    <location>
        <begin position="108"/>
        <end position="128"/>
    </location>
</feature>
<keyword evidence="4" id="KW-1185">Reference proteome</keyword>
<evidence type="ECO:0000313" key="4">
    <source>
        <dbReference type="Proteomes" id="UP000441772"/>
    </source>
</evidence>
<evidence type="ECO:0000313" key="3">
    <source>
        <dbReference type="EMBL" id="KAB7790349.1"/>
    </source>
</evidence>
<feature type="transmembrane region" description="Helical" evidence="1">
    <location>
        <begin position="283"/>
        <end position="301"/>
    </location>
</feature>
<keyword evidence="1" id="KW-0472">Membrane</keyword>
<protein>
    <submittedName>
        <fullName evidence="3">Acyltransferase 3</fullName>
    </submittedName>
</protein>
<feature type="transmembrane region" description="Helical" evidence="1">
    <location>
        <begin position="67"/>
        <end position="88"/>
    </location>
</feature>
<comment type="caution">
    <text evidence="3">The sequence shown here is derived from an EMBL/GenBank/DDBJ whole genome shotgun (WGS) entry which is preliminary data.</text>
</comment>
<sequence>MSHEQALSAPPVATIEQVGVRKRRYRYDVLRVIAAICIIVFHFEAEFVSRGIGGSSPSHTGFALNMFGLHLSMGSLSICVFFMLSGMLSAKDIDNPSFKTWPYYRKRFLRLFIPFYIAYFVVYTVNILRGSVAFQVPAPYFLLTVFGLDGYLSSSFAPLSIPSFYLIGEWFFGALVVVTVLWPLIRWMLAKWSYVSLVVLFVLEILIPVIASHVGMIPDVLRYPTGCIATFTLGAVISKYRIKHATDRTALRKMWTLGLVMTVVAMCSTMVPGQYMGALRNQMLAAGIIIIVDFTGFRNKPSHQENNTGTHRLIVLLSDLSMYAFLFQHVIIVDVLNSVSGIADSNHGFSTIDYYCLMCFIIILVFAIAFVVSEFENAIRQKLRNR</sequence>
<feature type="transmembrane region" description="Helical" evidence="1">
    <location>
        <begin position="352"/>
        <end position="372"/>
    </location>
</feature>